<keyword evidence="3" id="KW-1185">Reference proteome</keyword>
<dbReference type="PANTHER" id="PTHR43433:SF4">
    <property type="entry name" value="NON-HEME CHLOROPEROXIDASE-RELATED"/>
    <property type="match status" value="1"/>
</dbReference>
<dbReference type="Proteomes" id="UP000236569">
    <property type="component" value="Unassembled WGS sequence"/>
</dbReference>
<dbReference type="InterPro" id="IPR050471">
    <property type="entry name" value="AB_hydrolase"/>
</dbReference>
<keyword evidence="2" id="KW-0378">Hydrolase</keyword>
<dbReference type="SUPFAM" id="SSF53474">
    <property type="entry name" value="alpha/beta-Hydrolases"/>
    <property type="match status" value="1"/>
</dbReference>
<dbReference type="Pfam" id="PF12697">
    <property type="entry name" value="Abhydrolase_6"/>
    <property type="match status" value="1"/>
</dbReference>
<gene>
    <name evidence="2" type="ORF">DAERI_100034</name>
</gene>
<evidence type="ECO:0000313" key="2">
    <source>
        <dbReference type="EMBL" id="GBF06671.1"/>
    </source>
</evidence>
<comment type="caution">
    <text evidence="2">The sequence shown here is derived from an EMBL/GenBank/DDBJ whole genome shotgun (WGS) entry which is preliminary data.</text>
</comment>
<name>A0A2I9DNL0_9DEIO</name>
<evidence type="ECO:0000259" key="1">
    <source>
        <dbReference type="Pfam" id="PF12697"/>
    </source>
</evidence>
<dbReference type="EMBL" id="BFAG01000010">
    <property type="protein sequence ID" value="GBF06671.1"/>
    <property type="molecule type" value="Genomic_DNA"/>
</dbReference>
<protein>
    <submittedName>
        <fullName evidence="2">Alpha/beta hydrolase</fullName>
    </submittedName>
</protein>
<evidence type="ECO:0000313" key="3">
    <source>
        <dbReference type="Proteomes" id="UP000236569"/>
    </source>
</evidence>
<organism evidence="2 3">
    <name type="scientific">Deinococcus aerius</name>
    <dbReference type="NCBI Taxonomy" id="200253"/>
    <lineage>
        <taxon>Bacteria</taxon>
        <taxon>Thermotogati</taxon>
        <taxon>Deinococcota</taxon>
        <taxon>Deinococci</taxon>
        <taxon>Deinococcales</taxon>
        <taxon>Deinococcaceae</taxon>
        <taxon>Deinococcus</taxon>
    </lineage>
</organism>
<dbReference type="InterPro" id="IPR029058">
    <property type="entry name" value="AB_hydrolase_fold"/>
</dbReference>
<dbReference type="OrthoDB" id="252464at2"/>
<dbReference type="InterPro" id="IPR000073">
    <property type="entry name" value="AB_hydrolase_1"/>
</dbReference>
<reference evidence="3" key="1">
    <citation type="submission" date="2018-01" db="EMBL/GenBank/DDBJ databases">
        <title>Draft Genome Sequence of the Radioresistant Bacterium Deinococcus aerius TR0125, Isolated from the Higher Atmosphere above Japan.</title>
        <authorList>
            <person name="Satoh K."/>
            <person name="Arai H."/>
            <person name="Sanzen T."/>
            <person name="Kawaguchi Y."/>
            <person name="Hayashi H."/>
            <person name="Yokobori S."/>
            <person name="Yamagishi A."/>
            <person name="Oono Y."/>
            <person name="Narumi I."/>
        </authorList>
    </citation>
    <scope>NUCLEOTIDE SEQUENCE [LARGE SCALE GENOMIC DNA]</scope>
    <source>
        <strain evidence="3">TR0125</strain>
    </source>
</reference>
<feature type="domain" description="AB hydrolase-1" evidence="1">
    <location>
        <begin position="8"/>
        <end position="215"/>
    </location>
</feature>
<dbReference type="RefSeq" id="WP_103130036.1">
    <property type="nucleotide sequence ID" value="NZ_BFAG01000010.1"/>
</dbReference>
<sequence>MTGDPRVVLVPGTLCGAALWGGVAVPGRAHVLDMVRGRSLAEAAGRVLDAAPVDERLHLVAFSLGAIVAFEVLRRAPERLARLTLISANPHAPTPSQLETWAAQEGRVRAGHFGEVVRAIADTAGPHRQKVLDMARRVGPEVYLEQLALLRSRPDSRGDVARFTGPLTLLVGGEDRVTPPHLAAELHALVPHAAIRVVPGAGHYLPLDAPGAISDALNAVAHA</sequence>
<accession>A0A2I9DNL0</accession>
<dbReference type="AlphaFoldDB" id="A0A2I9DNL0"/>
<proteinExistence type="predicted"/>
<dbReference type="Gene3D" id="3.40.50.1820">
    <property type="entry name" value="alpha/beta hydrolase"/>
    <property type="match status" value="1"/>
</dbReference>
<dbReference type="PANTHER" id="PTHR43433">
    <property type="entry name" value="HYDROLASE, ALPHA/BETA FOLD FAMILY PROTEIN"/>
    <property type="match status" value="1"/>
</dbReference>
<dbReference type="GO" id="GO:0016787">
    <property type="term" value="F:hydrolase activity"/>
    <property type="evidence" value="ECO:0007669"/>
    <property type="project" value="UniProtKB-KW"/>
</dbReference>